<dbReference type="Proteomes" id="UP000240624">
    <property type="component" value="Unassembled WGS sequence"/>
</dbReference>
<evidence type="ECO:0000256" key="10">
    <source>
        <dbReference type="ARBA" id="ARBA00022958"/>
    </source>
</evidence>
<evidence type="ECO:0000313" key="16">
    <source>
        <dbReference type="Proteomes" id="UP000193495"/>
    </source>
</evidence>
<dbReference type="InterPro" id="IPR002173">
    <property type="entry name" value="Carboh/pur_kinase_PfkB_CS"/>
</dbReference>
<dbReference type="EC" id="2.7.1.15" evidence="2"/>
<dbReference type="GO" id="GO:0046872">
    <property type="term" value="F:metal ion binding"/>
    <property type="evidence" value="ECO:0007669"/>
    <property type="project" value="UniProtKB-KW"/>
</dbReference>
<keyword evidence="9" id="KW-0460">Magnesium</keyword>
<evidence type="ECO:0000256" key="6">
    <source>
        <dbReference type="ARBA" id="ARBA00022741"/>
    </source>
</evidence>
<dbReference type="EMBL" id="FWFY01000020">
    <property type="protein sequence ID" value="SLN71066.1"/>
    <property type="molecule type" value="Genomic_DNA"/>
</dbReference>
<evidence type="ECO:0000256" key="12">
    <source>
        <dbReference type="RuleBase" id="RU003704"/>
    </source>
</evidence>
<dbReference type="InterPro" id="IPR011877">
    <property type="entry name" value="Ribokinase"/>
</dbReference>
<dbReference type="GO" id="GO:0004747">
    <property type="term" value="F:ribokinase activity"/>
    <property type="evidence" value="ECO:0007669"/>
    <property type="project" value="UniProtKB-EC"/>
</dbReference>
<evidence type="ECO:0000313" key="14">
    <source>
        <dbReference type="EMBL" id="PSK80555.1"/>
    </source>
</evidence>
<gene>
    <name evidence="15" type="primary">rbsK_2</name>
    <name evidence="14" type="ORF">CLV79_12130</name>
    <name evidence="15" type="ORF">LOS8367_03594</name>
</gene>
<accession>A0A1X7A5T9</accession>
<keyword evidence="7 12" id="KW-0418">Kinase</keyword>
<evidence type="ECO:0000256" key="7">
    <source>
        <dbReference type="ARBA" id="ARBA00022777"/>
    </source>
</evidence>
<keyword evidence="4 12" id="KW-0808">Transferase</keyword>
<keyword evidence="11" id="KW-0119">Carbohydrate metabolism</keyword>
<evidence type="ECO:0000313" key="17">
    <source>
        <dbReference type="Proteomes" id="UP000240624"/>
    </source>
</evidence>
<keyword evidence="6" id="KW-0547">Nucleotide-binding</keyword>
<feature type="domain" description="Carbohydrate kinase PfkB" evidence="13">
    <location>
        <begin position="8"/>
        <end position="287"/>
    </location>
</feature>
<organism evidence="15 16">
    <name type="scientific">Limimaricola soesokkakensis</name>
    <dbReference type="NCBI Taxonomy" id="1343159"/>
    <lineage>
        <taxon>Bacteria</taxon>
        <taxon>Pseudomonadati</taxon>
        <taxon>Pseudomonadota</taxon>
        <taxon>Alphaproteobacteria</taxon>
        <taxon>Rhodobacterales</taxon>
        <taxon>Paracoccaceae</taxon>
        <taxon>Limimaricola</taxon>
    </lineage>
</organism>
<evidence type="ECO:0000256" key="5">
    <source>
        <dbReference type="ARBA" id="ARBA00022723"/>
    </source>
</evidence>
<dbReference type="SUPFAM" id="SSF53613">
    <property type="entry name" value="Ribokinase-like"/>
    <property type="match status" value="1"/>
</dbReference>
<keyword evidence="10" id="KW-0630">Potassium</keyword>
<dbReference type="GO" id="GO:0006014">
    <property type="term" value="P:D-ribose metabolic process"/>
    <property type="evidence" value="ECO:0007669"/>
    <property type="project" value="InterPro"/>
</dbReference>
<keyword evidence="8" id="KW-0067">ATP-binding</keyword>
<protein>
    <recommendedName>
        <fullName evidence="3">Ribokinase</fullName>
        <ecNumber evidence="2">2.7.1.15</ecNumber>
    </recommendedName>
</protein>
<name>A0A1X7A5T9_9RHOB</name>
<dbReference type="Pfam" id="PF00294">
    <property type="entry name" value="PfkB"/>
    <property type="match status" value="1"/>
</dbReference>
<dbReference type="Gene3D" id="3.40.1190.20">
    <property type="match status" value="1"/>
</dbReference>
<proteinExistence type="inferred from homology"/>
<evidence type="ECO:0000256" key="8">
    <source>
        <dbReference type="ARBA" id="ARBA00022840"/>
    </source>
</evidence>
<dbReference type="InterPro" id="IPR002139">
    <property type="entry name" value="Ribo/fructo_kinase"/>
</dbReference>
<evidence type="ECO:0000256" key="4">
    <source>
        <dbReference type="ARBA" id="ARBA00022679"/>
    </source>
</evidence>
<dbReference type="EMBL" id="PYGB01000021">
    <property type="protein sequence ID" value="PSK80555.1"/>
    <property type="molecule type" value="Genomic_DNA"/>
</dbReference>
<dbReference type="GO" id="GO:0005524">
    <property type="term" value="F:ATP binding"/>
    <property type="evidence" value="ECO:0007669"/>
    <property type="project" value="UniProtKB-KW"/>
</dbReference>
<evidence type="ECO:0000313" key="15">
    <source>
        <dbReference type="EMBL" id="SLN71066.1"/>
    </source>
</evidence>
<dbReference type="InterPro" id="IPR029056">
    <property type="entry name" value="Ribokinase-like"/>
</dbReference>
<reference evidence="15 16" key="1">
    <citation type="submission" date="2017-03" db="EMBL/GenBank/DDBJ databases">
        <authorList>
            <person name="Afonso C.L."/>
            <person name="Miller P.J."/>
            <person name="Scott M.A."/>
            <person name="Spackman E."/>
            <person name="Goraichik I."/>
            <person name="Dimitrov K.M."/>
            <person name="Suarez D.L."/>
            <person name="Swayne D.E."/>
        </authorList>
    </citation>
    <scope>NUCLEOTIDE SEQUENCE [LARGE SCALE GENOMIC DNA]</scope>
    <source>
        <strain evidence="15 16">CECT 8367</strain>
    </source>
</reference>
<dbReference type="Proteomes" id="UP000193495">
    <property type="component" value="Unassembled WGS sequence"/>
</dbReference>
<evidence type="ECO:0000256" key="3">
    <source>
        <dbReference type="ARBA" id="ARBA00016943"/>
    </source>
</evidence>
<reference evidence="14 17" key="2">
    <citation type="submission" date="2018-03" db="EMBL/GenBank/DDBJ databases">
        <title>Genomic Encyclopedia of Archaeal and Bacterial Type Strains, Phase II (KMG-II): from individual species to whole genera.</title>
        <authorList>
            <person name="Goeker M."/>
        </authorList>
    </citation>
    <scope>NUCLEOTIDE SEQUENCE [LARGE SCALE GENOMIC DNA]</scope>
    <source>
        <strain evidence="14 17">DSM 29956</strain>
    </source>
</reference>
<keyword evidence="5" id="KW-0479">Metal-binding</keyword>
<keyword evidence="17" id="KW-1185">Reference proteome</keyword>
<dbReference type="RefSeq" id="WP_085897887.1">
    <property type="nucleotide sequence ID" value="NZ_FWFY01000020.1"/>
</dbReference>
<evidence type="ECO:0000256" key="11">
    <source>
        <dbReference type="ARBA" id="ARBA00023277"/>
    </source>
</evidence>
<evidence type="ECO:0000259" key="13">
    <source>
        <dbReference type="Pfam" id="PF00294"/>
    </source>
</evidence>
<sequence length="290" mass="29737">MQKTPGAVVVVGSLHYDIFVEAPHRPAPGETVTGHRWHPKFGGKGGNQAVAIAAEGREARMVSAVGDDDFGTFLLERLSEKGVLTDHVARLPGTRSGMSVAVSDASGDYGAVIVSGANLEIAEQALAADALWEGATHLVLQNEVREEINIAAARAARAHGIAVCLNAAPWRAMSAGFLDLVDILVVNALEAESLCGMAVSSLDSAAAAAEILSARFPCAVVTAGGDGVAFQCGQDRAALPAEKVELVSTHGAGDCFIGALVGQLAAGTNFTMALDHANRAAAQHVSQLIA</sequence>
<dbReference type="PANTHER" id="PTHR10584:SF166">
    <property type="entry name" value="RIBOKINASE"/>
    <property type="match status" value="1"/>
</dbReference>
<dbReference type="PROSITE" id="PS00583">
    <property type="entry name" value="PFKB_KINASES_1"/>
    <property type="match status" value="1"/>
</dbReference>
<dbReference type="InterPro" id="IPR011611">
    <property type="entry name" value="PfkB_dom"/>
</dbReference>
<dbReference type="PROSITE" id="PS00584">
    <property type="entry name" value="PFKB_KINASES_2"/>
    <property type="match status" value="1"/>
</dbReference>
<evidence type="ECO:0000256" key="1">
    <source>
        <dbReference type="ARBA" id="ARBA00010688"/>
    </source>
</evidence>
<dbReference type="AlphaFoldDB" id="A0A1X7A5T9"/>
<evidence type="ECO:0000256" key="9">
    <source>
        <dbReference type="ARBA" id="ARBA00022842"/>
    </source>
</evidence>
<dbReference type="PANTHER" id="PTHR10584">
    <property type="entry name" value="SUGAR KINASE"/>
    <property type="match status" value="1"/>
</dbReference>
<dbReference type="OrthoDB" id="63083at2"/>
<evidence type="ECO:0000256" key="2">
    <source>
        <dbReference type="ARBA" id="ARBA00012035"/>
    </source>
</evidence>
<dbReference type="CDD" id="cd01174">
    <property type="entry name" value="ribokinase"/>
    <property type="match status" value="1"/>
</dbReference>
<dbReference type="PRINTS" id="PR00990">
    <property type="entry name" value="RIBOKINASE"/>
</dbReference>
<comment type="similarity">
    <text evidence="1 12">Belongs to the carbohydrate kinase PfkB family.</text>
</comment>